<dbReference type="InterPro" id="IPR009003">
    <property type="entry name" value="Peptidase_S1_PA"/>
</dbReference>
<dbReference type="PROSITE" id="PS50240">
    <property type="entry name" value="TRYPSIN_DOM"/>
    <property type="match status" value="1"/>
</dbReference>
<feature type="compositionally biased region" description="Basic and acidic residues" evidence="3">
    <location>
        <begin position="127"/>
        <end position="136"/>
    </location>
</feature>
<dbReference type="EMBL" id="JARKHS020015714">
    <property type="protein sequence ID" value="KAK8774198.1"/>
    <property type="molecule type" value="Genomic_DNA"/>
</dbReference>
<dbReference type="SUPFAM" id="SSF50494">
    <property type="entry name" value="Trypsin-like serine proteases"/>
    <property type="match status" value="1"/>
</dbReference>
<evidence type="ECO:0000256" key="1">
    <source>
        <dbReference type="ARBA" id="ARBA00023157"/>
    </source>
</evidence>
<dbReference type="AlphaFoldDB" id="A0AAQ4EHS1"/>
<feature type="compositionally biased region" description="Polar residues" evidence="3">
    <location>
        <begin position="356"/>
        <end position="365"/>
    </location>
</feature>
<dbReference type="Gene3D" id="2.40.10.10">
    <property type="entry name" value="Trypsin-like serine proteases"/>
    <property type="match status" value="1"/>
</dbReference>
<feature type="compositionally biased region" description="Basic and acidic residues" evidence="3">
    <location>
        <begin position="179"/>
        <end position="194"/>
    </location>
</feature>
<dbReference type="PANTHER" id="PTHR24256">
    <property type="entry name" value="TRYPTASE-RELATED"/>
    <property type="match status" value="1"/>
</dbReference>
<keyword evidence="4" id="KW-0732">Signal</keyword>
<feature type="signal peptide" evidence="4">
    <location>
        <begin position="1"/>
        <end position="34"/>
    </location>
</feature>
<dbReference type="Proteomes" id="UP001321473">
    <property type="component" value="Unassembled WGS sequence"/>
</dbReference>
<dbReference type="GO" id="GO:0004252">
    <property type="term" value="F:serine-type endopeptidase activity"/>
    <property type="evidence" value="ECO:0007669"/>
    <property type="project" value="InterPro"/>
</dbReference>
<feature type="compositionally biased region" description="Basic and acidic residues" evidence="3">
    <location>
        <begin position="216"/>
        <end position="227"/>
    </location>
</feature>
<dbReference type="InterPro" id="IPR001254">
    <property type="entry name" value="Trypsin_dom"/>
</dbReference>
<feature type="region of interest" description="Disordered" evidence="3">
    <location>
        <begin position="64"/>
        <end position="287"/>
    </location>
</feature>
<name>A0AAQ4EHS1_AMBAM</name>
<dbReference type="GO" id="GO:0006508">
    <property type="term" value="P:proteolysis"/>
    <property type="evidence" value="ECO:0007669"/>
    <property type="project" value="InterPro"/>
</dbReference>
<feature type="region of interest" description="Disordered" evidence="3">
    <location>
        <begin position="551"/>
        <end position="686"/>
    </location>
</feature>
<evidence type="ECO:0000256" key="3">
    <source>
        <dbReference type="SAM" id="MobiDB-lite"/>
    </source>
</evidence>
<feature type="region of interest" description="Disordered" evidence="3">
    <location>
        <begin position="317"/>
        <end position="501"/>
    </location>
</feature>
<organism evidence="6 7">
    <name type="scientific">Amblyomma americanum</name>
    <name type="common">Lone star tick</name>
    <dbReference type="NCBI Taxonomy" id="6943"/>
    <lineage>
        <taxon>Eukaryota</taxon>
        <taxon>Metazoa</taxon>
        <taxon>Ecdysozoa</taxon>
        <taxon>Arthropoda</taxon>
        <taxon>Chelicerata</taxon>
        <taxon>Arachnida</taxon>
        <taxon>Acari</taxon>
        <taxon>Parasitiformes</taxon>
        <taxon>Ixodida</taxon>
        <taxon>Ixodoidea</taxon>
        <taxon>Ixodidae</taxon>
        <taxon>Amblyomminae</taxon>
        <taxon>Amblyomma</taxon>
    </lineage>
</organism>
<proteinExistence type="inferred from homology"/>
<evidence type="ECO:0000313" key="6">
    <source>
        <dbReference type="EMBL" id="KAK8774198.1"/>
    </source>
</evidence>
<evidence type="ECO:0000259" key="5">
    <source>
        <dbReference type="PROSITE" id="PS50240"/>
    </source>
</evidence>
<sequence length="1033" mass="107253">MILLGSLRSTMKVFTIFAAALVLAAVVAPPTVTAGKPGTLGRVRPTGIAGRRFALVGPDGVIYSGSPDDLDDSSSSEEKGGLPAVDKQPHPEKYPDVPLDNLPPIIRPLPGKYPGGASGNVPPLDKLPLDEKHTDAPGDNIPPPGAYPDAPSHNHPLNPENTPAYGIVGKPLPENPLADLKDNPLPDSTEHKSEVIPPPPGSKYPTEGSAPAPEELPPKEAVPEGKAPEVNPVPLPEGPQSNPNPLNGQVPQGYPVPPPQDKNNLPPGLPPGPVASPGIPSGQSPQGCPVCQCSCPQFPYGGGFPGFSNVPYPNYGGGFGGFPNGYSPSFPAGGLPQNGQQSPSGYPPLGPHNPGYTAQGNSQIPLNPGYPNQGAPQNPDLPQGPQGYPGYPQQPTNYPPGRDAPPNQGQGFVQGPPVFPQGPNYGQPGFPPKSQAPGIPQGPNLPPQGGPPEPGLPAKPIGAPVPPGGPGVGPDAKPGAKSSNEEPPLDDKVPSESQNVPKVVVVPNGDYQQCTGPSCPHILKDGPIANKYPDLGPRPPTLTPQDVDCPCRHKEAPQPLPECVGPDCLPRDPVIIAQPSEEKPHPPEGVQPQEPLIPLIPEKPEYPEVVPEKPQAPDAPVGVPAPEKPLPSGYPPVVNKPSPPVEIDGPVYPVDIPAPEHSIPRGDKPGSPGGPVYPLSPGGSVQPVDKQVIPVASGGDGYGPVDLPLTPTGPVGPDDPVVEPAGGYPISTPVFPPPPKQPPVAGYPVGGPVPGPEPPQGVPYPPPVAGNQPGFTPSPWQYAQCGLPPRRPASLRGAFPWQATMAKKVGGSKRYFCAATLVSPKHVLVPAHCVAKLANTPDVLLVQLGNLLKNGERNTYGVQEITMHPSYSPDSPANNLAIVTLDKEAVLDEDVHPICLAESDATLDDYECFATGWPNSALKVNRYDTLRKIPVPTMPNDVCQAKVKSESSLGATYELKDNYVCCAMPQGVISFQSCTGGGLACAPKSGDGRYVCPGLATFKEDVSMGPSISGMFLRLGTHIPWIQSVLAKH</sequence>
<evidence type="ECO:0000313" key="7">
    <source>
        <dbReference type="Proteomes" id="UP001321473"/>
    </source>
</evidence>
<feature type="chain" id="PRO_5043026427" description="Peptidase S1 domain-containing protein" evidence="4">
    <location>
        <begin position="35"/>
        <end position="1033"/>
    </location>
</feature>
<reference evidence="6 7" key="1">
    <citation type="journal article" date="2023" name="Arcadia Sci">
        <title>De novo assembly of a long-read Amblyomma americanum tick genome.</title>
        <authorList>
            <person name="Chou S."/>
            <person name="Poskanzer K.E."/>
            <person name="Rollins M."/>
            <person name="Thuy-Boun P.S."/>
        </authorList>
    </citation>
    <scope>NUCLEOTIDE SEQUENCE [LARGE SCALE GENOMIC DNA]</scope>
    <source>
        <strain evidence="6">F_SG_1</strain>
        <tissue evidence="6">Salivary glands</tissue>
    </source>
</reference>
<protein>
    <recommendedName>
        <fullName evidence="5">Peptidase S1 domain-containing protein</fullName>
    </recommendedName>
</protein>
<comment type="caution">
    <text evidence="6">The sequence shown here is derived from an EMBL/GenBank/DDBJ whole genome shotgun (WGS) entry which is preliminary data.</text>
</comment>
<feature type="compositionally biased region" description="Low complexity" evidence="3">
    <location>
        <begin position="383"/>
        <end position="401"/>
    </location>
</feature>
<keyword evidence="1" id="KW-1015">Disulfide bond</keyword>
<feature type="domain" description="Peptidase S1" evidence="5">
    <location>
        <begin position="768"/>
        <end position="1031"/>
    </location>
</feature>
<dbReference type="SMART" id="SM00020">
    <property type="entry name" value="Tryp_SPc"/>
    <property type="match status" value="1"/>
</dbReference>
<gene>
    <name evidence="6" type="ORF">V5799_011265</name>
</gene>
<dbReference type="InterPro" id="IPR043504">
    <property type="entry name" value="Peptidase_S1_PA_chymotrypsin"/>
</dbReference>
<feature type="compositionally biased region" description="Pro residues" evidence="3">
    <location>
        <begin position="443"/>
        <end position="469"/>
    </location>
</feature>
<dbReference type="InterPro" id="IPR051487">
    <property type="entry name" value="Ser/Thr_Proteases_Immune/Dev"/>
</dbReference>
<evidence type="ECO:0000256" key="2">
    <source>
        <dbReference type="ARBA" id="ARBA00024195"/>
    </source>
</evidence>
<comment type="similarity">
    <text evidence="2">Belongs to the peptidase S1 family. CLIP subfamily.</text>
</comment>
<feature type="compositionally biased region" description="Low complexity" evidence="3">
    <location>
        <begin position="591"/>
        <end position="600"/>
    </location>
</feature>
<keyword evidence="7" id="KW-1185">Reference proteome</keyword>
<evidence type="ECO:0000256" key="4">
    <source>
        <dbReference type="SAM" id="SignalP"/>
    </source>
</evidence>
<dbReference type="Pfam" id="PF00089">
    <property type="entry name" value="Trypsin"/>
    <property type="match status" value="1"/>
</dbReference>
<accession>A0AAQ4EHS1</accession>